<evidence type="ECO:0000313" key="2">
    <source>
        <dbReference type="EMBL" id="MEB5475876.1"/>
    </source>
</evidence>
<organism evidence="2 3">
    <name type="scientific">Acinetobacter pollinis</name>
    <dbReference type="NCBI Taxonomy" id="2605270"/>
    <lineage>
        <taxon>Bacteria</taxon>
        <taxon>Pseudomonadati</taxon>
        <taxon>Pseudomonadota</taxon>
        <taxon>Gammaproteobacteria</taxon>
        <taxon>Moraxellales</taxon>
        <taxon>Moraxellaceae</taxon>
        <taxon>Acinetobacter</taxon>
    </lineage>
</organism>
<feature type="chain" id="PRO_5046512158" description="Outer membrane protein beta-barrel domain-containing protein" evidence="1">
    <location>
        <begin position="22"/>
        <end position="211"/>
    </location>
</feature>
<dbReference type="InterPro" id="IPR011250">
    <property type="entry name" value="OMP/PagP_B-barrel"/>
</dbReference>
<keyword evidence="1" id="KW-0732">Signal</keyword>
<dbReference type="EMBL" id="VTDN01000002">
    <property type="protein sequence ID" value="MEB5475876.1"/>
    <property type="molecule type" value="Genomic_DNA"/>
</dbReference>
<feature type="signal peptide" evidence="1">
    <location>
        <begin position="1"/>
        <end position="21"/>
    </location>
</feature>
<protein>
    <recommendedName>
        <fullName evidence="4">Outer membrane protein beta-barrel domain-containing protein</fullName>
    </recommendedName>
</protein>
<accession>A0ABU6DPT7</accession>
<dbReference type="RefSeq" id="WP_325774472.1">
    <property type="nucleotide sequence ID" value="NZ_VTDN01000002.1"/>
</dbReference>
<evidence type="ECO:0008006" key="4">
    <source>
        <dbReference type="Google" id="ProtNLM"/>
    </source>
</evidence>
<keyword evidence="3" id="KW-1185">Reference proteome</keyword>
<comment type="caution">
    <text evidence="2">The sequence shown here is derived from an EMBL/GenBank/DDBJ whole genome shotgun (WGS) entry which is preliminary data.</text>
</comment>
<dbReference type="SUPFAM" id="SSF56925">
    <property type="entry name" value="OMPA-like"/>
    <property type="match status" value="1"/>
</dbReference>
<gene>
    <name evidence="2" type="ORF">I2F25_02180</name>
</gene>
<dbReference type="Gene3D" id="2.40.160.170">
    <property type="match status" value="1"/>
</dbReference>
<evidence type="ECO:0000256" key="1">
    <source>
        <dbReference type="SAM" id="SignalP"/>
    </source>
</evidence>
<sequence length="211" mass="23709">MNKFLFCIVVCSALNMTNSFADEQVIQGGESTAAQYIPSALSADVGLNGLGIAINWDLGSHTNLILGYEHGIGDLNWQNHVNISKNKYQVHQHHYANTYINAIYYPWGRSEKTIIQSTYITGGAGYIRKSYSLNIDNRNVPVSYRYSISPYVGLGIRPLLTPHWGAFGEIGAYYLGQPHVDTDQSYIANQLKNEHQYQWLPVAKIGIIYKF</sequence>
<proteinExistence type="predicted"/>
<evidence type="ECO:0000313" key="3">
    <source>
        <dbReference type="Proteomes" id="UP001339883"/>
    </source>
</evidence>
<name>A0ABU6DPT7_9GAMM</name>
<dbReference type="Proteomes" id="UP001339883">
    <property type="component" value="Unassembled WGS sequence"/>
</dbReference>
<reference evidence="2 3" key="1">
    <citation type="submission" date="2019-08" db="EMBL/GenBank/DDBJ databases">
        <title>Five species of Acinetobacter isolated from floral nectar and animal pollinators.</title>
        <authorList>
            <person name="Hendry T.A."/>
        </authorList>
    </citation>
    <scope>NUCLEOTIDE SEQUENCE [LARGE SCALE GENOMIC DNA]</scope>
    <source>
        <strain evidence="2 3">MD18.27</strain>
    </source>
</reference>